<dbReference type="Gene3D" id="1.10.443.10">
    <property type="entry name" value="Intergrase catalytic core"/>
    <property type="match status" value="1"/>
</dbReference>
<dbReference type="InterPro" id="IPR025269">
    <property type="entry name" value="SAM-like_dom"/>
</dbReference>
<protein>
    <submittedName>
        <fullName evidence="5">Site-specific integrase</fullName>
    </submittedName>
</protein>
<dbReference type="InterPro" id="IPR011010">
    <property type="entry name" value="DNA_brk_join_enz"/>
</dbReference>
<dbReference type="Proteomes" id="UP000321578">
    <property type="component" value="Unassembled WGS sequence"/>
</dbReference>
<dbReference type="Gene3D" id="1.10.150.130">
    <property type="match status" value="1"/>
</dbReference>
<name>A0A5C6ZE04_9FLAO</name>
<keyword evidence="2" id="KW-0238">DNA-binding</keyword>
<dbReference type="GO" id="GO:0006310">
    <property type="term" value="P:DNA recombination"/>
    <property type="evidence" value="ECO:0007669"/>
    <property type="project" value="UniProtKB-KW"/>
</dbReference>
<proteinExistence type="inferred from homology"/>
<comment type="caution">
    <text evidence="5">The sequence shown here is derived from an EMBL/GenBank/DDBJ whole genome shotgun (WGS) entry which is preliminary data.</text>
</comment>
<sequence>MSFAISILFHIRKTKTDSNDLANIYCRITVDGTRSEMSISRKIPVTKWDAAAERVRGTSVKAQEINSLIRSIENFFFENHQELSKSGQSFTAKDLRDKYHGKNQIYKLALELFREHNNKILRLIPAGDYALGTYKRYDTVCNHLENYIISSYSIPDIPIKDVDYKFIEGFAFYLKTEKNCANNTALKYIRNFKKVIHIAQAHGYIQIDPFINWKMKKKVVNREILSDAEIKRLAEKDFEMNRLNQVRDIFIFACFTGLAYIDVQKINQDDIFLGDDGGQWIKIKRTKTDTPSSIPILAEAQRILDKYANYSRVENDNRLLPVASNQKVNAYLKEIAVICQIKKTLTFHMARHTFATTVTLSRGVPIETVSKMLGHTNLTTTQHYAKVLDLKISKDMQALKEKGSLLIDE</sequence>
<dbReference type="PANTHER" id="PTHR30349:SF64">
    <property type="entry name" value="PROPHAGE INTEGRASE INTD-RELATED"/>
    <property type="match status" value="1"/>
</dbReference>
<reference evidence="5 6" key="1">
    <citation type="submission" date="2019-08" db="EMBL/GenBank/DDBJ databases">
        <title>Genomes of Subsaximicrobium wynnwilliamsii strains.</title>
        <authorList>
            <person name="Bowman J.P."/>
        </authorList>
    </citation>
    <scope>NUCLEOTIDE SEQUENCE [LARGE SCALE GENOMIC DNA]</scope>
    <source>
        <strain evidence="5 6">2-80-2</strain>
    </source>
</reference>
<feature type="domain" description="Tyr recombinase" evidence="4">
    <location>
        <begin position="220"/>
        <end position="397"/>
    </location>
</feature>
<evidence type="ECO:0000256" key="2">
    <source>
        <dbReference type="ARBA" id="ARBA00023125"/>
    </source>
</evidence>
<evidence type="ECO:0000256" key="3">
    <source>
        <dbReference type="ARBA" id="ARBA00023172"/>
    </source>
</evidence>
<dbReference type="Pfam" id="PF17293">
    <property type="entry name" value="Arm-DNA-bind_5"/>
    <property type="match status" value="1"/>
</dbReference>
<dbReference type="Pfam" id="PF13102">
    <property type="entry name" value="Phage_int_SAM_5"/>
    <property type="match status" value="1"/>
</dbReference>
<dbReference type="RefSeq" id="WP_147087538.1">
    <property type="nucleotide sequence ID" value="NZ_VORM01000020.1"/>
</dbReference>
<dbReference type="PROSITE" id="PS51898">
    <property type="entry name" value="TYR_RECOMBINASE"/>
    <property type="match status" value="1"/>
</dbReference>
<evidence type="ECO:0000313" key="5">
    <source>
        <dbReference type="EMBL" id="TXD87755.1"/>
    </source>
</evidence>
<dbReference type="PANTHER" id="PTHR30349">
    <property type="entry name" value="PHAGE INTEGRASE-RELATED"/>
    <property type="match status" value="1"/>
</dbReference>
<dbReference type="GO" id="GO:0015074">
    <property type="term" value="P:DNA integration"/>
    <property type="evidence" value="ECO:0007669"/>
    <property type="project" value="InterPro"/>
</dbReference>
<dbReference type="AlphaFoldDB" id="A0A5C6ZE04"/>
<dbReference type="InterPro" id="IPR050090">
    <property type="entry name" value="Tyrosine_recombinase_XerCD"/>
</dbReference>
<gene>
    <name evidence="5" type="ORF">ESY86_15700</name>
</gene>
<evidence type="ECO:0000259" key="4">
    <source>
        <dbReference type="PROSITE" id="PS51898"/>
    </source>
</evidence>
<dbReference type="Pfam" id="PF00589">
    <property type="entry name" value="Phage_integrase"/>
    <property type="match status" value="1"/>
</dbReference>
<dbReference type="SUPFAM" id="SSF56349">
    <property type="entry name" value="DNA breaking-rejoining enzymes"/>
    <property type="match status" value="1"/>
</dbReference>
<comment type="similarity">
    <text evidence="1">Belongs to the 'phage' integrase family.</text>
</comment>
<keyword evidence="6" id="KW-1185">Reference proteome</keyword>
<evidence type="ECO:0000256" key="1">
    <source>
        <dbReference type="ARBA" id="ARBA00008857"/>
    </source>
</evidence>
<dbReference type="InterPro" id="IPR035386">
    <property type="entry name" value="Arm-DNA-bind_5"/>
</dbReference>
<dbReference type="OrthoDB" id="1098628at2"/>
<dbReference type="CDD" id="cd01185">
    <property type="entry name" value="INTN1_C_like"/>
    <property type="match status" value="1"/>
</dbReference>
<dbReference type="InterPro" id="IPR013762">
    <property type="entry name" value="Integrase-like_cat_sf"/>
</dbReference>
<dbReference type="GO" id="GO:0003677">
    <property type="term" value="F:DNA binding"/>
    <property type="evidence" value="ECO:0007669"/>
    <property type="project" value="UniProtKB-KW"/>
</dbReference>
<keyword evidence="3" id="KW-0233">DNA recombination</keyword>
<dbReference type="InterPro" id="IPR010998">
    <property type="entry name" value="Integrase_recombinase_N"/>
</dbReference>
<organism evidence="5 6">
    <name type="scientific">Subsaximicrobium wynnwilliamsii</name>
    <dbReference type="NCBI Taxonomy" id="291179"/>
    <lineage>
        <taxon>Bacteria</taxon>
        <taxon>Pseudomonadati</taxon>
        <taxon>Bacteroidota</taxon>
        <taxon>Flavobacteriia</taxon>
        <taxon>Flavobacteriales</taxon>
        <taxon>Flavobacteriaceae</taxon>
        <taxon>Subsaximicrobium</taxon>
    </lineage>
</organism>
<evidence type="ECO:0000313" key="6">
    <source>
        <dbReference type="Proteomes" id="UP000321578"/>
    </source>
</evidence>
<accession>A0A5C6ZE04</accession>
<dbReference type="InterPro" id="IPR002104">
    <property type="entry name" value="Integrase_catalytic"/>
</dbReference>
<dbReference type="EMBL" id="VORO01000020">
    <property type="protein sequence ID" value="TXD87755.1"/>
    <property type="molecule type" value="Genomic_DNA"/>
</dbReference>